<protein>
    <submittedName>
        <fullName evidence="3">DNA-binding transcriptional regulator, XRE-family HTH domain</fullName>
    </submittedName>
</protein>
<evidence type="ECO:0000256" key="1">
    <source>
        <dbReference type="ARBA" id="ARBA00023125"/>
    </source>
</evidence>
<dbReference type="Pfam" id="PF01381">
    <property type="entry name" value="HTH_3"/>
    <property type="match status" value="1"/>
</dbReference>
<keyword evidence="1 3" id="KW-0238">DNA-binding</keyword>
<dbReference type="PANTHER" id="PTHR46558">
    <property type="entry name" value="TRACRIPTIONAL REGULATORY PROTEIN-RELATED-RELATED"/>
    <property type="match status" value="1"/>
</dbReference>
<dbReference type="PROSITE" id="PS50943">
    <property type="entry name" value="HTH_CROC1"/>
    <property type="match status" value="1"/>
</dbReference>
<dbReference type="SMART" id="SM00530">
    <property type="entry name" value="HTH_XRE"/>
    <property type="match status" value="1"/>
</dbReference>
<gene>
    <name evidence="3" type="ORF">SAMN04487834_10699</name>
</gene>
<dbReference type="GO" id="GO:0003677">
    <property type="term" value="F:DNA binding"/>
    <property type="evidence" value="ECO:0007669"/>
    <property type="project" value="UniProtKB-KW"/>
</dbReference>
<dbReference type="OrthoDB" id="2322940at2"/>
<evidence type="ECO:0000259" key="2">
    <source>
        <dbReference type="PROSITE" id="PS50943"/>
    </source>
</evidence>
<dbReference type="SUPFAM" id="SSF47413">
    <property type="entry name" value="lambda repressor-like DNA-binding domains"/>
    <property type="match status" value="1"/>
</dbReference>
<keyword evidence="4" id="KW-1185">Reference proteome</keyword>
<sequence>MYNNFNLRIGQYLKNARKKNGLTQEELGKMIGKSKAWYVDIERGKNNLYFSDAKSLCEALNIDINELAKYAGGNDFHPKK</sequence>
<dbReference type="InterPro" id="IPR010982">
    <property type="entry name" value="Lambda_DNA-bd_dom_sf"/>
</dbReference>
<dbReference type="AlphaFoldDB" id="A0A1H6WLR4"/>
<feature type="domain" description="HTH cro/C1-type" evidence="2">
    <location>
        <begin position="13"/>
        <end position="67"/>
    </location>
</feature>
<organism evidence="3 4">
    <name type="scientific">Sharpea azabuensis</name>
    <dbReference type="NCBI Taxonomy" id="322505"/>
    <lineage>
        <taxon>Bacteria</taxon>
        <taxon>Bacillati</taxon>
        <taxon>Bacillota</taxon>
        <taxon>Erysipelotrichia</taxon>
        <taxon>Erysipelotrichales</taxon>
        <taxon>Coprobacillaceae</taxon>
        <taxon>Sharpea</taxon>
    </lineage>
</organism>
<dbReference type="EMBL" id="FNYK01000069">
    <property type="protein sequence ID" value="SEJ17868.1"/>
    <property type="molecule type" value="Genomic_DNA"/>
</dbReference>
<evidence type="ECO:0000313" key="4">
    <source>
        <dbReference type="Proteomes" id="UP000183028"/>
    </source>
</evidence>
<proteinExistence type="predicted"/>
<dbReference type="Gene3D" id="1.10.260.40">
    <property type="entry name" value="lambda repressor-like DNA-binding domains"/>
    <property type="match status" value="1"/>
</dbReference>
<dbReference type="PANTHER" id="PTHR46558:SF4">
    <property type="entry name" value="DNA-BIDING PHAGE PROTEIN"/>
    <property type="match status" value="1"/>
</dbReference>
<reference evidence="4" key="1">
    <citation type="submission" date="2016-10" db="EMBL/GenBank/DDBJ databases">
        <authorList>
            <person name="Varghese N."/>
        </authorList>
    </citation>
    <scope>NUCLEOTIDE SEQUENCE [LARGE SCALE GENOMIC DNA]</scope>
    <source>
        <strain evidence="4">DSM 20406</strain>
    </source>
</reference>
<evidence type="ECO:0000313" key="3">
    <source>
        <dbReference type="EMBL" id="SEJ17868.1"/>
    </source>
</evidence>
<dbReference type="CDD" id="cd00093">
    <property type="entry name" value="HTH_XRE"/>
    <property type="match status" value="1"/>
</dbReference>
<accession>A0A1H6WLR4</accession>
<name>A0A1H6WLR4_9FIRM</name>
<dbReference type="InterPro" id="IPR001387">
    <property type="entry name" value="Cro/C1-type_HTH"/>
</dbReference>
<dbReference type="Proteomes" id="UP000183028">
    <property type="component" value="Unassembled WGS sequence"/>
</dbReference>
<dbReference type="RefSeq" id="WP_074732691.1">
    <property type="nucleotide sequence ID" value="NZ_FNYK01000069.1"/>
</dbReference>